<dbReference type="Pfam" id="PF12796">
    <property type="entry name" value="Ank_2"/>
    <property type="match status" value="3"/>
</dbReference>
<dbReference type="PROSITE" id="PS50297">
    <property type="entry name" value="ANK_REP_REGION"/>
    <property type="match status" value="2"/>
</dbReference>
<dbReference type="SUPFAM" id="SSF48403">
    <property type="entry name" value="Ankyrin repeat"/>
    <property type="match status" value="2"/>
</dbReference>
<feature type="domain" description="F-box" evidence="5">
    <location>
        <begin position="1"/>
        <end position="46"/>
    </location>
</feature>
<feature type="repeat" description="ANK" evidence="3">
    <location>
        <begin position="538"/>
        <end position="570"/>
    </location>
</feature>
<evidence type="ECO:0000256" key="2">
    <source>
        <dbReference type="ARBA" id="ARBA00023043"/>
    </source>
</evidence>
<dbReference type="OrthoDB" id="341259at2759"/>
<dbReference type="PROSITE" id="PS50181">
    <property type="entry name" value="FBOX"/>
    <property type="match status" value="1"/>
</dbReference>
<dbReference type="InterPro" id="IPR036770">
    <property type="entry name" value="Ankyrin_rpt-contain_sf"/>
</dbReference>
<evidence type="ECO:0000256" key="4">
    <source>
        <dbReference type="SAM" id="Coils"/>
    </source>
</evidence>
<keyword evidence="4" id="KW-0175">Coiled coil</keyword>
<dbReference type="PANTHER" id="PTHR24198">
    <property type="entry name" value="ANKYRIN REPEAT AND PROTEIN KINASE DOMAIN-CONTAINING PROTEIN"/>
    <property type="match status" value="1"/>
</dbReference>
<keyword evidence="2 3" id="KW-0040">ANK repeat</keyword>
<organism evidence="6 7">
    <name type="scientific">Penicillium canariense</name>
    <dbReference type="NCBI Taxonomy" id="189055"/>
    <lineage>
        <taxon>Eukaryota</taxon>
        <taxon>Fungi</taxon>
        <taxon>Dikarya</taxon>
        <taxon>Ascomycota</taxon>
        <taxon>Pezizomycotina</taxon>
        <taxon>Eurotiomycetes</taxon>
        <taxon>Eurotiomycetidae</taxon>
        <taxon>Eurotiales</taxon>
        <taxon>Aspergillaceae</taxon>
        <taxon>Penicillium</taxon>
    </lineage>
</organism>
<evidence type="ECO:0000259" key="5">
    <source>
        <dbReference type="PROSITE" id="PS50181"/>
    </source>
</evidence>
<protein>
    <submittedName>
        <fullName evidence="6">Ankyrin</fullName>
    </submittedName>
</protein>
<dbReference type="Gene3D" id="1.25.40.20">
    <property type="entry name" value="Ankyrin repeat-containing domain"/>
    <property type="match status" value="3"/>
</dbReference>
<reference evidence="6" key="1">
    <citation type="submission" date="2022-11" db="EMBL/GenBank/DDBJ databases">
        <authorList>
            <person name="Petersen C."/>
        </authorList>
    </citation>
    <scope>NUCLEOTIDE SEQUENCE</scope>
    <source>
        <strain evidence="6">IBT 26290</strain>
    </source>
</reference>
<gene>
    <name evidence="6" type="ORF">N7482_007516</name>
</gene>
<dbReference type="EMBL" id="JAPQKN010000004">
    <property type="protein sequence ID" value="KAJ5160512.1"/>
    <property type="molecule type" value="Genomic_DNA"/>
</dbReference>
<feature type="coiled-coil region" evidence="4">
    <location>
        <begin position="635"/>
        <end position="662"/>
    </location>
</feature>
<dbReference type="PROSITE" id="PS50088">
    <property type="entry name" value="ANK_REPEAT"/>
    <property type="match status" value="3"/>
</dbReference>
<feature type="repeat" description="ANK" evidence="3">
    <location>
        <begin position="194"/>
        <end position="226"/>
    </location>
</feature>
<dbReference type="GeneID" id="81428817"/>
<keyword evidence="7" id="KW-1185">Reference proteome</keyword>
<dbReference type="InterPro" id="IPR001810">
    <property type="entry name" value="F-box_dom"/>
</dbReference>
<dbReference type="SMART" id="SM00248">
    <property type="entry name" value="ANK"/>
    <property type="match status" value="14"/>
</dbReference>
<evidence type="ECO:0000256" key="3">
    <source>
        <dbReference type="PROSITE-ProRule" id="PRU00023"/>
    </source>
</evidence>
<evidence type="ECO:0000313" key="7">
    <source>
        <dbReference type="Proteomes" id="UP001149163"/>
    </source>
</evidence>
<dbReference type="InterPro" id="IPR002110">
    <property type="entry name" value="Ankyrin_rpt"/>
</dbReference>
<reference evidence="6" key="2">
    <citation type="journal article" date="2023" name="IMA Fungus">
        <title>Comparative genomic study of the Penicillium genus elucidates a diverse pangenome and 15 lateral gene transfer events.</title>
        <authorList>
            <person name="Petersen C."/>
            <person name="Sorensen T."/>
            <person name="Nielsen M.R."/>
            <person name="Sondergaard T.E."/>
            <person name="Sorensen J.L."/>
            <person name="Fitzpatrick D.A."/>
            <person name="Frisvad J.C."/>
            <person name="Nielsen K.L."/>
        </authorList>
    </citation>
    <scope>NUCLEOTIDE SEQUENCE</scope>
    <source>
        <strain evidence="6">IBT 26290</strain>
    </source>
</reference>
<proteinExistence type="predicted"/>
<keyword evidence="1" id="KW-0677">Repeat</keyword>
<name>A0A9W9HZU2_9EURO</name>
<dbReference type="RefSeq" id="XP_056542070.1">
    <property type="nucleotide sequence ID" value="XM_056689641.1"/>
</dbReference>
<accession>A0A9W9HZU2</accession>
<dbReference type="PANTHER" id="PTHR24198:SF194">
    <property type="entry name" value="INVERSIN-A"/>
    <property type="match status" value="1"/>
</dbReference>
<dbReference type="Pfam" id="PF00023">
    <property type="entry name" value="Ank"/>
    <property type="match status" value="1"/>
</dbReference>
<dbReference type="Proteomes" id="UP001149163">
    <property type="component" value="Unassembled WGS sequence"/>
</dbReference>
<sequence>MGLLDLPNELLLDIPQYLEYGWDLTAFGLVNRRLHNIINTYLYRTFLPVRSDEALYWAVENANESALACLLEAGVLENVHEYTAHEVLRSAISNGHDQILERLIGKGVTSIHPEEEEPVSGIEAWHRFYDTPLLSAVNAGHVTVVRTLLMHGIDDPNSGINVGLLSYAASCGNLAVMKYLMDEVGFEPNEPSYDGGTALEYAVRSGQTQAAELLLERGADPNLHSGDNGSPLMTAAQHCHLETVRLLLAHGSIVNPTPTQMKPPISSAFTKEPGDKAAIIRLIADCMNLDLLRIGHENRELLLNIASVLGKAELVQELLQQSGYPEDIWSGEEHQYDLVPLGPLEWAVEAAQVSVVSMILEFGVNGGGRKPLTIAIQKGHAQIAKVLLERNSGEYRRTSWFNGLLLSAFDEITCFELLLEYGADPTDVVDGEISLVEYVLMCGNLSLAQALVRHGYPLEFLFPTYWIRGASFLSYACRGGKKMREYIFQNGFDLDNIKNDEIQLVTREAIQREDGAVASFFLNRGYTIPRDHYLPDCIHLAAGLRNWDNPTETLLDVLLRSGVDINARDEDQQTCIWYAVTNLGHTQLKLLLERGADPLLLDSNGHSPLLHAATQYSGARCCVEYIQIIFEWIDLHWAELSREEIHQELSEAEAEAAKRTNSKIARILQRYRRIRFDSV</sequence>
<dbReference type="Pfam" id="PF12937">
    <property type="entry name" value="F-box-like"/>
    <property type="match status" value="1"/>
</dbReference>
<evidence type="ECO:0000256" key="1">
    <source>
        <dbReference type="ARBA" id="ARBA00022737"/>
    </source>
</evidence>
<feature type="repeat" description="ANK" evidence="3">
    <location>
        <begin position="227"/>
        <end position="259"/>
    </location>
</feature>
<dbReference type="AlphaFoldDB" id="A0A9W9HZU2"/>
<evidence type="ECO:0000313" key="6">
    <source>
        <dbReference type="EMBL" id="KAJ5160512.1"/>
    </source>
</evidence>
<comment type="caution">
    <text evidence="6">The sequence shown here is derived from an EMBL/GenBank/DDBJ whole genome shotgun (WGS) entry which is preliminary data.</text>
</comment>